<evidence type="ECO:0008006" key="5">
    <source>
        <dbReference type="Google" id="ProtNLM"/>
    </source>
</evidence>
<organism evidence="3 4">
    <name type="scientific">Dendrothele bispora (strain CBS 962.96)</name>
    <dbReference type="NCBI Taxonomy" id="1314807"/>
    <lineage>
        <taxon>Eukaryota</taxon>
        <taxon>Fungi</taxon>
        <taxon>Dikarya</taxon>
        <taxon>Basidiomycota</taxon>
        <taxon>Agaricomycotina</taxon>
        <taxon>Agaricomycetes</taxon>
        <taxon>Agaricomycetidae</taxon>
        <taxon>Agaricales</taxon>
        <taxon>Agaricales incertae sedis</taxon>
        <taxon>Dendrothele</taxon>
    </lineage>
</organism>
<name>A0A4S8LTK7_DENBC</name>
<feature type="compositionally biased region" description="Polar residues" evidence="2">
    <location>
        <begin position="26"/>
        <end position="35"/>
    </location>
</feature>
<protein>
    <recommendedName>
        <fullName evidence="5">Myb-like domain-containing protein</fullName>
    </recommendedName>
</protein>
<evidence type="ECO:0000256" key="2">
    <source>
        <dbReference type="SAM" id="MobiDB-lite"/>
    </source>
</evidence>
<proteinExistence type="predicted"/>
<feature type="compositionally biased region" description="Polar residues" evidence="2">
    <location>
        <begin position="262"/>
        <end position="283"/>
    </location>
</feature>
<feature type="compositionally biased region" description="Basic and acidic residues" evidence="2">
    <location>
        <begin position="88"/>
        <end position="100"/>
    </location>
</feature>
<keyword evidence="1" id="KW-0175">Coiled coil</keyword>
<evidence type="ECO:0000313" key="4">
    <source>
        <dbReference type="Proteomes" id="UP000297245"/>
    </source>
</evidence>
<keyword evidence="4" id="KW-1185">Reference proteome</keyword>
<accession>A0A4S8LTK7</accession>
<dbReference type="EMBL" id="ML179283">
    <property type="protein sequence ID" value="THU92288.1"/>
    <property type="molecule type" value="Genomic_DNA"/>
</dbReference>
<dbReference type="Proteomes" id="UP000297245">
    <property type="component" value="Unassembled WGS sequence"/>
</dbReference>
<feature type="coiled-coil region" evidence="1">
    <location>
        <begin position="302"/>
        <end position="329"/>
    </location>
</feature>
<feature type="region of interest" description="Disordered" evidence="2">
    <location>
        <begin position="1"/>
        <end position="107"/>
    </location>
</feature>
<evidence type="ECO:0000313" key="3">
    <source>
        <dbReference type="EMBL" id="THU92288.1"/>
    </source>
</evidence>
<dbReference type="OrthoDB" id="3011570at2759"/>
<sequence>MDILAAAAISQEQVTSPHTPVRQGDDSGNGSSSPFGISEAVSLPQSGPPIDSASQRHPLGDLNTPGLNTTAEKRSASSSASHKPVKRQKQEKPVRKENTDSKANGHWTDAERETLFDYILGAENDKIFQKFQVNRTAVFKEVAKLLPHRDKAACDSHWTRSMVTYRNIKEFRKFTGGGGAKAANLDVGTLSAAQVKKWYDHGWYDLFDSRYGKNPKVERSLVLNSKMPISPAKPDDFKPKSSTTVSAHIDLADSDSEEGTIKTPSRPSSASKPVLSQSQRLRNQAQETTTVLTSYLAQKASLDQKRVEQKDKRLEMQDLNAKVERAEKLLADPSLPMDKRQQLQDFILSTILT</sequence>
<evidence type="ECO:0000256" key="1">
    <source>
        <dbReference type="SAM" id="Coils"/>
    </source>
</evidence>
<feature type="compositionally biased region" description="Polar residues" evidence="2">
    <location>
        <begin position="65"/>
        <end position="81"/>
    </location>
</feature>
<feature type="region of interest" description="Disordered" evidence="2">
    <location>
        <begin position="251"/>
        <end position="283"/>
    </location>
</feature>
<reference evidence="3 4" key="1">
    <citation type="journal article" date="2019" name="Nat. Ecol. Evol.">
        <title>Megaphylogeny resolves global patterns of mushroom evolution.</title>
        <authorList>
            <person name="Varga T."/>
            <person name="Krizsan K."/>
            <person name="Foldi C."/>
            <person name="Dima B."/>
            <person name="Sanchez-Garcia M."/>
            <person name="Sanchez-Ramirez S."/>
            <person name="Szollosi G.J."/>
            <person name="Szarkandi J.G."/>
            <person name="Papp V."/>
            <person name="Albert L."/>
            <person name="Andreopoulos W."/>
            <person name="Angelini C."/>
            <person name="Antonin V."/>
            <person name="Barry K.W."/>
            <person name="Bougher N.L."/>
            <person name="Buchanan P."/>
            <person name="Buyck B."/>
            <person name="Bense V."/>
            <person name="Catcheside P."/>
            <person name="Chovatia M."/>
            <person name="Cooper J."/>
            <person name="Damon W."/>
            <person name="Desjardin D."/>
            <person name="Finy P."/>
            <person name="Geml J."/>
            <person name="Haridas S."/>
            <person name="Hughes K."/>
            <person name="Justo A."/>
            <person name="Karasinski D."/>
            <person name="Kautmanova I."/>
            <person name="Kiss B."/>
            <person name="Kocsube S."/>
            <person name="Kotiranta H."/>
            <person name="LaButti K.M."/>
            <person name="Lechner B.E."/>
            <person name="Liimatainen K."/>
            <person name="Lipzen A."/>
            <person name="Lukacs Z."/>
            <person name="Mihaltcheva S."/>
            <person name="Morgado L.N."/>
            <person name="Niskanen T."/>
            <person name="Noordeloos M.E."/>
            <person name="Ohm R.A."/>
            <person name="Ortiz-Santana B."/>
            <person name="Ovrebo C."/>
            <person name="Racz N."/>
            <person name="Riley R."/>
            <person name="Savchenko A."/>
            <person name="Shiryaev A."/>
            <person name="Soop K."/>
            <person name="Spirin V."/>
            <person name="Szebenyi C."/>
            <person name="Tomsovsky M."/>
            <person name="Tulloss R.E."/>
            <person name="Uehling J."/>
            <person name="Grigoriev I.V."/>
            <person name="Vagvolgyi C."/>
            <person name="Papp T."/>
            <person name="Martin F.M."/>
            <person name="Miettinen O."/>
            <person name="Hibbett D.S."/>
            <person name="Nagy L.G."/>
        </authorList>
    </citation>
    <scope>NUCLEOTIDE SEQUENCE [LARGE SCALE GENOMIC DNA]</scope>
    <source>
        <strain evidence="3 4">CBS 962.96</strain>
    </source>
</reference>
<dbReference type="AlphaFoldDB" id="A0A4S8LTK7"/>
<gene>
    <name evidence="3" type="ORF">K435DRAFT_862610</name>
</gene>